<gene>
    <name evidence="3" type="ORF">FJZ00_13055</name>
</gene>
<feature type="non-terminal residue" evidence="3">
    <location>
        <position position="1"/>
    </location>
</feature>
<sequence length="551" mass="58138">ARTGLITTAGFRDVLEFRRVRVPELYNLHYVKPKPLVPRSLRLEVRERLASDGSVRVPLDEDTVRQAGERLKKEKVEAVAICLLHAYANPAHERRIAEILKGILPADVFVSCSHEILPEMREYERTSTTVVNAFLGPLMQNYLASLRSRLQSLGIGGRLSIMQSNGSQMGVAAAIRKPAYLVESGPAAGVIAAARIAGQTGLNDVITLDIGGTTAKTAIVENGLPTKTGEYEVGAGINLSSRLIKGAGYAIKLPFIDVSEIGAGGGSHVWFDKGGLLKVGPESAGSIPGPVCYGTGGERVTLTDALLTLGYINPHHLVGGALKLKPDEARAAVERQVGNLLDTSLPEAALGVFRVAVANMVRAVKSVSTNRGRDPRGYTLIAFGGNGPVLAAAIAAELSMKRVVIPPFPGVLSGVGLLVSDHAHELVKALPGLLRAIPGERMADVFAELAHEAVSTLAAEGFVSAGVVTSRSVDVRYEGQAFELTVPVVGNGTPDPGQIEAAFHAEHFKTYGHKAEGEPVELVAIRVIATVPSDELPERLAGWTSATDSGS</sequence>
<feature type="non-terminal residue" evidence="3">
    <location>
        <position position="551"/>
    </location>
</feature>
<dbReference type="PANTHER" id="PTHR11365">
    <property type="entry name" value="5-OXOPROLINASE RELATED"/>
    <property type="match status" value="1"/>
</dbReference>
<dbReference type="InterPro" id="IPR002821">
    <property type="entry name" value="Hydantoinase_A"/>
</dbReference>
<name>A0A937X8G1_9BACT</name>
<dbReference type="GO" id="GO:0005829">
    <property type="term" value="C:cytosol"/>
    <property type="evidence" value="ECO:0007669"/>
    <property type="project" value="TreeGrafter"/>
</dbReference>
<proteinExistence type="predicted"/>
<evidence type="ECO:0000313" key="3">
    <source>
        <dbReference type="EMBL" id="MBM3276074.1"/>
    </source>
</evidence>
<accession>A0A937X8G1</accession>
<dbReference type="EMBL" id="VGJX01000848">
    <property type="protein sequence ID" value="MBM3276074.1"/>
    <property type="molecule type" value="Genomic_DNA"/>
</dbReference>
<comment type="caution">
    <text evidence="3">The sequence shown here is derived from an EMBL/GenBank/DDBJ whole genome shotgun (WGS) entry which is preliminary data.</text>
</comment>
<dbReference type="GO" id="GO:0006749">
    <property type="term" value="P:glutathione metabolic process"/>
    <property type="evidence" value="ECO:0007669"/>
    <property type="project" value="TreeGrafter"/>
</dbReference>
<dbReference type="InterPro" id="IPR008040">
    <property type="entry name" value="Hydant_A_N"/>
</dbReference>
<dbReference type="AlphaFoldDB" id="A0A937X8G1"/>
<evidence type="ECO:0000313" key="4">
    <source>
        <dbReference type="Proteomes" id="UP000703893"/>
    </source>
</evidence>
<dbReference type="GO" id="GO:0017168">
    <property type="term" value="F:5-oxoprolinase (ATP-hydrolyzing) activity"/>
    <property type="evidence" value="ECO:0007669"/>
    <property type="project" value="TreeGrafter"/>
</dbReference>
<protein>
    <submittedName>
        <fullName evidence="3">Hydantoinase/oxoprolinase family protein</fullName>
    </submittedName>
</protein>
<evidence type="ECO:0000259" key="2">
    <source>
        <dbReference type="Pfam" id="PF05378"/>
    </source>
</evidence>
<feature type="domain" description="Hydantoinase/oxoprolinase N-terminal" evidence="2">
    <location>
        <begin position="1"/>
        <end position="102"/>
    </location>
</feature>
<dbReference type="Pfam" id="PF05378">
    <property type="entry name" value="Hydant_A_N"/>
    <property type="match status" value="1"/>
</dbReference>
<evidence type="ECO:0000259" key="1">
    <source>
        <dbReference type="Pfam" id="PF01968"/>
    </source>
</evidence>
<feature type="domain" description="Hydantoinase A/oxoprolinase" evidence="1">
    <location>
        <begin position="125"/>
        <end position="425"/>
    </location>
</feature>
<dbReference type="InterPro" id="IPR045079">
    <property type="entry name" value="Oxoprolinase-like"/>
</dbReference>
<dbReference type="Proteomes" id="UP000703893">
    <property type="component" value="Unassembled WGS sequence"/>
</dbReference>
<dbReference type="Pfam" id="PF01968">
    <property type="entry name" value="Hydantoinase_A"/>
    <property type="match status" value="1"/>
</dbReference>
<organism evidence="3 4">
    <name type="scientific">Candidatus Tanganyikabacteria bacterium</name>
    <dbReference type="NCBI Taxonomy" id="2961651"/>
    <lineage>
        <taxon>Bacteria</taxon>
        <taxon>Bacillati</taxon>
        <taxon>Candidatus Sericytochromatia</taxon>
        <taxon>Candidatus Tanganyikabacteria</taxon>
    </lineage>
</organism>
<dbReference type="PANTHER" id="PTHR11365:SF23">
    <property type="entry name" value="HYPOTHETICAL 5-OXOPROLINASE (EUROFUNG)-RELATED"/>
    <property type="match status" value="1"/>
</dbReference>
<reference evidence="3 4" key="1">
    <citation type="submission" date="2019-03" db="EMBL/GenBank/DDBJ databases">
        <title>Lake Tanganyika Metagenome-Assembled Genomes (MAGs).</title>
        <authorList>
            <person name="Tran P."/>
        </authorList>
    </citation>
    <scope>NUCLEOTIDE SEQUENCE [LARGE SCALE GENOMIC DNA]</scope>
    <source>
        <strain evidence="3">K_DeepCast_65m_m2_236</strain>
    </source>
</reference>